<dbReference type="AlphaFoldDB" id="A0A0E1W4K8"/>
<dbReference type="Pfam" id="PF13519">
    <property type="entry name" value="VWA_2"/>
    <property type="match status" value="1"/>
</dbReference>
<accession>A0A0E1W4K8</accession>
<name>A0A0E1W4K8_BURPE</name>
<dbReference type="Proteomes" id="UP000001812">
    <property type="component" value="Chromosome I"/>
</dbReference>
<reference evidence="2" key="1">
    <citation type="submission" date="2009-05" db="EMBL/GenBank/DDBJ databases">
        <authorList>
            <person name="Harkins D.M."/>
            <person name="DeShazer D."/>
            <person name="Woods D.E."/>
            <person name="Brinkac L.M."/>
            <person name="Brown K.A."/>
            <person name="Hung G.C."/>
            <person name="Tuanyok A."/>
            <person name="Zhang B."/>
            <person name="Nierman W.C."/>
        </authorList>
    </citation>
    <scope>NUCLEOTIDE SEQUENCE [LARGE SCALE GENOMIC DNA]</scope>
    <source>
        <strain evidence="2">1710a</strain>
    </source>
</reference>
<proteinExistence type="predicted"/>
<dbReference type="PANTHER" id="PTHR35023">
    <property type="entry name" value="CHELATASE-RELATED"/>
    <property type="match status" value="1"/>
</dbReference>
<keyword evidence="2" id="KW-0456">Lyase</keyword>
<gene>
    <name evidence="2" type="ORF">BURPS1710A_2403</name>
</gene>
<dbReference type="SUPFAM" id="SSF53300">
    <property type="entry name" value="vWA-like"/>
    <property type="match status" value="1"/>
</dbReference>
<dbReference type="InterPro" id="IPR052989">
    <property type="entry name" value="Mg-chelatase_DI-like"/>
</dbReference>
<dbReference type="Gene3D" id="3.40.50.410">
    <property type="entry name" value="von Willebrand factor, type A domain"/>
    <property type="match status" value="1"/>
</dbReference>
<dbReference type="HOGENOM" id="CLU_107054_0_0_4"/>
<dbReference type="InterPro" id="IPR036465">
    <property type="entry name" value="vWFA_dom_sf"/>
</dbReference>
<dbReference type="GO" id="GO:0016829">
    <property type="term" value="F:lyase activity"/>
    <property type="evidence" value="ECO:0007669"/>
    <property type="project" value="UniProtKB-KW"/>
</dbReference>
<organism evidence="2">
    <name type="scientific">Burkholderia pseudomallei 1710a</name>
    <dbReference type="NCBI Taxonomy" id="320371"/>
    <lineage>
        <taxon>Bacteria</taxon>
        <taxon>Pseudomonadati</taxon>
        <taxon>Pseudomonadota</taxon>
        <taxon>Betaproteobacteria</taxon>
        <taxon>Burkholderiales</taxon>
        <taxon>Burkholderiaceae</taxon>
        <taxon>Burkholderia</taxon>
        <taxon>pseudomallei group</taxon>
    </lineage>
</organism>
<dbReference type="EC" id="4.99.1.-" evidence="2"/>
<dbReference type="EMBL" id="CM000832">
    <property type="protein sequence ID" value="EET08078.1"/>
    <property type="molecule type" value="Genomic_DNA"/>
</dbReference>
<evidence type="ECO:0000313" key="2">
    <source>
        <dbReference type="EMBL" id="EET08078.1"/>
    </source>
</evidence>
<sequence>MRHMRHDDARGRPGTRIAWRATLAAKRGEAWRADHLRYRPQAGSPGALHCFVLDCSASMLTAERLARAKGLVVALFDSLARERADAALVCFGGNAADVRFGPAVPRWWNERWLAPVGAGGGTPLTRGIGAATRLLARAARRRPGQQRWLWLLSDGRTTESPARPALAERIVIVDFDDAPVRLGRCERLAHAWGAALVTPQALERGGGGG</sequence>
<protein>
    <submittedName>
        <fullName evidence="2">Protoporphyrin IX magnesium chelatase</fullName>
        <ecNumber evidence="2">4.99.1.-</ecNumber>
    </submittedName>
</protein>
<dbReference type="PANTHER" id="PTHR35023:SF1">
    <property type="entry name" value="MG-PROTOPORPHYRIN IX CHELATASE"/>
    <property type="match status" value="1"/>
</dbReference>
<dbReference type="InterPro" id="IPR002035">
    <property type="entry name" value="VWF_A"/>
</dbReference>
<feature type="domain" description="VWFA" evidence="1">
    <location>
        <begin position="51"/>
        <end position="155"/>
    </location>
</feature>
<evidence type="ECO:0000259" key="1">
    <source>
        <dbReference type="Pfam" id="PF13519"/>
    </source>
</evidence>